<evidence type="ECO:0000313" key="3">
    <source>
        <dbReference type="Proteomes" id="UP000002899"/>
    </source>
</evidence>
<dbReference type="AlphaFoldDB" id="I7JDV6"/>
<dbReference type="EMBL" id="LN871599">
    <property type="protein sequence ID" value="CCF76035.1"/>
    <property type="molecule type" value="Genomic_DNA"/>
</dbReference>
<dbReference type="RefSeq" id="XP_012650443.1">
    <property type="nucleotide sequence ID" value="XM_012794989.1"/>
</dbReference>
<dbReference type="GeneID" id="24426489"/>
<dbReference type="KEGG" id="bmic:BmR1_04g09320"/>
<accession>I7JDV6</accession>
<feature type="compositionally biased region" description="Basic and acidic residues" evidence="1">
    <location>
        <begin position="458"/>
        <end position="482"/>
    </location>
</feature>
<organism evidence="2 3">
    <name type="scientific">Babesia microti (strain RI)</name>
    <dbReference type="NCBI Taxonomy" id="1133968"/>
    <lineage>
        <taxon>Eukaryota</taxon>
        <taxon>Sar</taxon>
        <taxon>Alveolata</taxon>
        <taxon>Apicomplexa</taxon>
        <taxon>Aconoidasida</taxon>
        <taxon>Piroplasmida</taxon>
        <taxon>Babesiidae</taxon>
        <taxon>Babesia</taxon>
    </lineage>
</organism>
<reference evidence="2 3" key="1">
    <citation type="journal article" date="2012" name="Nucleic Acids Res.">
        <title>Sequencing of the smallest Apicomplexan genome from the human pathogen Babesia microti.</title>
        <authorList>
            <person name="Cornillot E."/>
            <person name="Hadj-Kaddour K."/>
            <person name="Dassouli A."/>
            <person name="Noel B."/>
            <person name="Ranwez V."/>
            <person name="Vacherie B."/>
            <person name="Augagneur Y."/>
            <person name="Bres V."/>
            <person name="Duclos A."/>
            <person name="Randazzo S."/>
            <person name="Carcy B."/>
            <person name="Debierre-Grockiego F."/>
            <person name="Delbecq S."/>
            <person name="Moubri-Menage K."/>
            <person name="Shams-Eldin H."/>
            <person name="Usmani-Brown S."/>
            <person name="Bringaud F."/>
            <person name="Wincker P."/>
            <person name="Vivares C.P."/>
            <person name="Schwarz R.T."/>
            <person name="Schetters T.P."/>
            <person name="Krause P.J."/>
            <person name="Gorenflot A."/>
            <person name="Berry V."/>
            <person name="Barbe V."/>
            <person name="Ben Mamoun C."/>
        </authorList>
    </citation>
    <scope>NUCLEOTIDE SEQUENCE [LARGE SCALE GENOMIC DNA]</scope>
    <source>
        <strain evidence="2 3">RI</strain>
    </source>
</reference>
<reference evidence="2 3" key="3">
    <citation type="journal article" date="2016" name="Sci. Rep.">
        <title>Genome-wide diversity and gene expression profiling of Babesia microti isolates identify polymorphic genes that mediate host-pathogen interactions.</title>
        <authorList>
            <person name="Silva J.C."/>
            <person name="Cornillot E."/>
            <person name="McCracken C."/>
            <person name="Usmani-Brown S."/>
            <person name="Dwivedi A."/>
            <person name="Ifeonu O.O."/>
            <person name="Crabtree J."/>
            <person name="Gotia H.T."/>
            <person name="Virji A.Z."/>
            <person name="Reynes C."/>
            <person name="Colinge J."/>
            <person name="Kumar V."/>
            <person name="Lawres L."/>
            <person name="Pazzi J.E."/>
            <person name="Pablo J.V."/>
            <person name="Hung C."/>
            <person name="Brancato J."/>
            <person name="Kumari P."/>
            <person name="Orvis J."/>
            <person name="Tretina K."/>
            <person name="Chibucos M."/>
            <person name="Ott S."/>
            <person name="Sadzewicz L."/>
            <person name="Sengamalay N."/>
            <person name="Shetty A.C."/>
            <person name="Su Q."/>
            <person name="Tallon L."/>
            <person name="Fraser C.M."/>
            <person name="Frutos R."/>
            <person name="Molina D.M."/>
            <person name="Krause P.J."/>
            <person name="Ben Mamoun C."/>
        </authorList>
    </citation>
    <scope>NUCLEOTIDE SEQUENCE [LARGE SCALE GENOMIC DNA]</scope>
    <source>
        <strain evidence="2 3">RI</strain>
    </source>
</reference>
<dbReference type="Proteomes" id="UP000002899">
    <property type="component" value="Chromosome IV"/>
</dbReference>
<keyword evidence="3" id="KW-1185">Reference proteome</keyword>
<gene>
    <name evidence="2" type="ORF">BmR1_04g09320</name>
</gene>
<name>I7JDV6_BABMR</name>
<evidence type="ECO:0000313" key="2">
    <source>
        <dbReference type="EMBL" id="CCF76035.1"/>
    </source>
</evidence>
<proteinExistence type="predicted"/>
<dbReference type="VEuPathDB" id="PiroplasmaDB:BmR1_04g09320"/>
<feature type="compositionally biased region" description="Basic and acidic residues" evidence="1">
    <location>
        <begin position="515"/>
        <end position="529"/>
    </location>
</feature>
<protein>
    <submittedName>
        <fullName evidence="2">Uncharacterized protein</fullName>
    </submittedName>
</protein>
<reference evidence="2 3" key="2">
    <citation type="journal article" date="2013" name="PLoS ONE">
        <title>Whole genome mapping and re-organization of the nuclear and mitochondrial genomes of Babesia microti isolates.</title>
        <authorList>
            <person name="Cornillot E."/>
            <person name="Dassouli A."/>
            <person name="Garg A."/>
            <person name="Pachikara N."/>
            <person name="Randazzo S."/>
            <person name="Depoix D."/>
            <person name="Carcy B."/>
            <person name="Delbecq S."/>
            <person name="Frutos R."/>
            <person name="Silva J.C."/>
            <person name="Sutton R."/>
            <person name="Krause P.J."/>
            <person name="Mamoun C.B."/>
        </authorList>
    </citation>
    <scope>NUCLEOTIDE SEQUENCE [LARGE SCALE GENOMIC DNA]</scope>
    <source>
        <strain evidence="2 3">RI</strain>
    </source>
</reference>
<feature type="region of interest" description="Disordered" evidence="1">
    <location>
        <begin position="407"/>
        <end position="430"/>
    </location>
</feature>
<evidence type="ECO:0000256" key="1">
    <source>
        <dbReference type="SAM" id="MobiDB-lite"/>
    </source>
</evidence>
<feature type="region of interest" description="Disordered" evidence="1">
    <location>
        <begin position="442"/>
        <end position="535"/>
    </location>
</feature>
<sequence length="633" mass="71086">MENDPCSVDYLHIKSQHDVSTRNCQNGDNCNIDDENIMNDMVETVLNELYDNEFDYTILQQAQSCTLKELFDSLVFNCKLRDMSIDEIDCYNDEFADLQSVDFGEPNDFKTDCYLNHQVVELHNLQCIYYDILHPIDSDTDESCIYDGHFNLFVNKTDEKLKLLQSTSDIAKLEGVKTEINVSKIDNMSHENEREDYKKQVNYDANCGKEDELSLECKKYNTYVYDQTDKCTPELFIKSSRIISSKLNHLSSEVYNSQNDGALDNKVEETMTGNVETVSEIGKHVAQKNIEKLEQYNQVIGVTQDKIKTGETTCGNIIKDSLKTSESFGKSIDLSETNDKQIVVDCTSEELKSDIVKKLSIKSTKNLDNVDDETVKESSIVNEQLIKNISDTTDKNVSIIKDGANTSAVKDSGTKDSIEIEPPIENDNSILPLETNELPIATGESHKKVDGVAMSEEGNNKKQTLEVRPKLECKTNSDEHTSDGITKSTDNGGIGESIRVESTDNSNKNASPEKVSSEETNAKNKEKGNNKRRSITQRGINSTVYIITANKNATFAECKIKYDTKNHTLLIKKSNNTFEIHSNNIMAAVISKPNDIPILLKISIIGQSTVMVLSFEDKKIVDELEALLNTKTL</sequence>